<dbReference type="GO" id="GO:0006397">
    <property type="term" value="P:mRNA processing"/>
    <property type="evidence" value="ECO:0007669"/>
    <property type="project" value="InterPro"/>
</dbReference>
<dbReference type="InterPro" id="IPR008501">
    <property type="entry name" value="THOC7/Mft1"/>
</dbReference>
<dbReference type="Pfam" id="PF05615">
    <property type="entry name" value="THOC7"/>
    <property type="match status" value="1"/>
</dbReference>
<evidence type="ECO:0000313" key="6">
    <source>
        <dbReference type="WBParaSite" id="GPLIN_000765500"/>
    </source>
</evidence>
<keyword evidence="3" id="KW-0175">Coiled coil</keyword>
<feature type="compositionally biased region" description="Polar residues" evidence="4">
    <location>
        <begin position="196"/>
        <end position="208"/>
    </location>
</feature>
<reference evidence="5" key="2">
    <citation type="submission" date="2014-05" db="EMBL/GenBank/DDBJ databases">
        <title>The genome and life-stage specific transcriptomes of Globodera pallida elucidate key aspects of plant parasitism by a cyst nematode.</title>
        <authorList>
            <person name="Cotton J.A."/>
            <person name="Lilley C.J."/>
            <person name="Jones L.M."/>
            <person name="Kikuchi T."/>
            <person name="Reid A.J."/>
            <person name="Thorpe P."/>
            <person name="Tsai I.J."/>
            <person name="Beasley H."/>
            <person name="Blok V."/>
            <person name="Cock P.J.A."/>
            <person name="Van den Akker S.E."/>
            <person name="Holroyd N."/>
            <person name="Hunt M."/>
            <person name="Mantelin S."/>
            <person name="Naghra H."/>
            <person name="Pain A."/>
            <person name="Palomares-Rius J.E."/>
            <person name="Zarowiecki M."/>
            <person name="Berriman M."/>
            <person name="Jones J.T."/>
            <person name="Urwin P.E."/>
        </authorList>
    </citation>
    <scope>NUCLEOTIDE SEQUENCE [LARGE SCALE GENOMIC DNA]</scope>
    <source>
        <strain evidence="5">Lindley</strain>
    </source>
</reference>
<accession>A0A183C461</accession>
<evidence type="ECO:0000256" key="1">
    <source>
        <dbReference type="ARBA" id="ARBA00004123"/>
    </source>
</evidence>
<comment type="subcellular location">
    <subcellularLocation>
        <location evidence="1">Nucleus</location>
    </subcellularLocation>
</comment>
<protein>
    <submittedName>
        <fullName evidence="6">THO complex subunit 7 homolog</fullName>
    </submittedName>
</protein>
<keyword evidence="2" id="KW-0539">Nucleus</keyword>
<proteinExistence type="predicted"/>
<dbReference type="GO" id="GO:0000445">
    <property type="term" value="C:THO complex part of transcription export complex"/>
    <property type="evidence" value="ECO:0007669"/>
    <property type="project" value="InterPro"/>
</dbReference>
<dbReference type="Proteomes" id="UP000050741">
    <property type="component" value="Unassembled WGS sequence"/>
</dbReference>
<feature type="coiled-coil region" evidence="3">
    <location>
        <begin position="86"/>
        <end position="160"/>
    </location>
</feature>
<evidence type="ECO:0000256" key="2">
    <source>
        <dbReference type="ARBA" id="ARBA00023242"/>
    </source>
</evidence>
<keyword evidence="5" id="KW-1185">Reference proteome</keyword>
<dbReference type="WBParaSite" id="GPLIN_000765500">
    <property type="protein sequence ID" value="GPLIN_000765500"/>
    <property type="gene ID" value="GPLIN_000765500"/>
</dbReference>
<dbReference type="AlphaFoldDB" id="A0A183C461"/>
<name>A0A183C461_GLOPA</name>
<feature type="region of interest" description="Disordered" evidence="4">
    <location>
        <begin position="177"/>
        <end position="208"/>
    </location>
</feature>
<evidence type="ECO:0000313" key="5">
    <source>
        <dbReference type="Proteomes" id="UP000050741"/>
    </source>
</evidence>
<reference evidence="5" key="1">
    <citation type="submission" date="2013-12" db="EMBL/GenBank/DDBJ databases">
        <authorList>
            <person name="Aslett M."/>
        </authorList>
    </citation>
    <scope>NUCLEOTIDE SEQUENCE [LARGE SCALE GENOMIC DNA]</scope>
    <source>
        <strain evidence="5">Lindley</strain>
    </source>
</reference>
<sequence>MAEEAIIRKLIADGDGTGDDRRIVQLFQLITMLNKANSDTKSITHKILTNLDLIELSFQKQSQISAVTEEEIVNYERLCTEIDQMITQNSDKMEAVKKELAEAKQIRKNRQEYDALAKLIKEKPSRADTSRRLKVLQDELEEAYAKQKILEQRLIEKRKNMYTLAVLLDNLDEMNKEAEDVPISEGEDASAIPTVLSKSTGSEKPSVE</sequence>
<evidence type="ECO:0000256" key="3">
    <source>
        <dbReference type="SAM" id="Coils"/>
    </source>
</evidence>
<evidence type="ECO:0000256" key="4">
    <source>
        <dbReference type="SAM" id="MobiDB-lite"/>
    </source>
</evidence>
<reference evidence="6" key="3">
    <citation type="submission" date="2016-06" db="UniProtKB">
        <authorList>
            <consortium name="WormBaseParasite"/>
        </authorList>
    </citation>
    <scope>IDENTIFICATION</scope>
</reference>
<organism evidence="5 6">
    <name type="scientific">Globodera pallida</name>
    <name type="common">Potato cyst nematode worm</name>
    <name type="synonym">Heterodera pallida</name>
    <dbReference type="NCBI Taxonomy" id="36090"/>
    <lineage>
        <taxon>Eukaryota</taxon>
        <taxon>Metazoa</taxon>
        <taxon>Ecdysozoa</taxon>
        <taxon>Nematoda</taxon>
        <taxon>Chromadorea</taxon>
        <taxon>Rhabditida</taxon>
        <taxon>Tylenchina</taxon>
        <taxon>Tylenchomorpha</taxon>
        <taxon>Tylenchoidea</taxon>
        <taxon>Heteroderidae</taxon>
        <taxon>Heteroderinae</taxon>
        <taxon>Globodera</taxon>
    </lineage>
</organism>